<dbReference type="FunFam" id="1.10.8.50:FF:000006">
    <property type="entry name" value="DNA topoisomerase 6 subunit B"/>
    <property type="match status" value="1"/>
</dbReference>
<dbReference type="InterPro" id="IPR023278">
    <property type="entry name" value="Ethylene_insens-like_DNA-bd"/>
</dbReference>
<evidence type="ECO:0000256" key="7">
    <source>
        <dbReference type="ARBA" id="ARBA00023125"/>
    </source>
</evidence>
<evidence type="ECO:0000256" key="6">
    <source>
        <dbReference type="ARBA" id="ARBA00023029"/>
    </source>
</evidence>
<sequence>MAGDDSQAQTKKGSAKNTKNSKESTLKQKSPAEFFAENKNIAGFDNPGKSLYTTVRELVENALDSAESISELPEIEVTIEEIGKSKFNAMIGLIDRERVDTQLYDDYETEKAREKRLVKEARASEIQAKNLASGKKNKEPGVSKVLKARGEANYYKVTCRDNGKGMPHDDIPNMFGRVLSGTKYGLKQTRGKFGLGAKMALIWSKMSTGLPIEITSSMKSQNYVTFCRLDIDIHRNIPHIHLHEKKANKEKWHGAEIHVVIEGNWTTYRSKILHYMRQMAVITPYAQFVFRFISETPEKNVTIKFTRRTDVMPPIPVETKHHPSSVDLLLIKRLITDTSKKTLLQFVQNEFVNINKNLATRLIGEMGPDFSPSMAVKTVTSQQMVRIHQLFRQAKFDDPSGDCLSPAGEYNLRLGIIKELHPDMVATHSGSAQVFEGHPFIVEAGVSVGGRDVKQGINIFRFANRIPLLFEQGGDVVTRTALKRINWSSYKINQTQDKIGVFVSIVSTKIPFKGTGKEYIGDDISEIATAVKSAIQQCCIQLKSKIVKRLQAREQQERKRSLTRYIPDATGAVFDVLKQMTEDHTTERKRYREEDINMLDKVSKLVITKETLKEKLAEHVEQVDYEMALEYATQSGRRESHTPFSHISSISIGAYFFSQRFGSVSMMFNEMGMCGNMDFFPSGSLGEVDFCPAPQTEPDSIVEDDYTDDEIDVDELERRMWRDKMRLKRLKEQDKGKEGVDAAKQRQSQEQARRKKMSRAQDGILKYMLKMMEVCKAQGFVYGIIPENGKPVTGASDNLREWWKDKVRFDRNGPAAITKYQAENNIPGIHEGNNPIGPTPHTLQELQDTTLGSLLSALMQHCDPPQRRFPLEKGVPPPWWPNGKEDWWPQLGLPKDQGPAPYKKPHDLKKAWKVGVLTAVIKHMFPDIAKIRKLVRQSKCLQDKMTAKESATWLAIINQEESLARELYPESCPPISLSGGGSCSLLMNDCSQYDVEGSEVEEVKPLSNFGMSAGKVVKEEVPMGNSEFMRKRKPNREVNSVMDRTAVFTCENLVCAHSDISRGFLDRNARDNHQLVCPHRESCLPYGAGGGVSRYHVNEVKPVVGGFAQPRPVNSVVQPIDLTGIGVPEDGQKMISELMSMYDRNVQGSQASMVMETLQPPTVQNHHQEHLQFQGNMVEGSFFEDLNIPNRGNNNVNNSNQTFFQGSNSNGFKFEAPHHNSNNNFEGANINNNNSNRFQLVFDSTPFDMASFDYRDDMTIPGVMGTMDGIQQKQQDVSIWF</sequence>
<accession>A0A6D2HC05</accession>
<name>A0A6D2HC05_9BRAS</name>
<dbReference type="InterPro" id="IPR005734">
    <property type="entry name" value="TopoVI_B"/>
</dbReference>
<feature type="compositionally biased region" description="Basic and acidic residues" evidence="11">
    <location>
        <begin position="732"/>
        <end position="744"/>
    </location>
</feature>
<gene>
    <name evidence="10" type="primary">TOP6B</name>
    <name evidence="14" type="ORF">MERR_LOCUS470</name>
</gene>
<reference evidence="14" key="1">
    <citation type="submission" date="2020-01" db="EMBL/GenBank/DDBJ databases">
        <authorList>
            <person name="Mishra B."/>
        </authorList>
    </citation>
    <scope>NUCLEOTIDE SEQUENCE [LARGE SCALE GENOMIC DNA]</scope>
</reference>
<dbReference type="SUPFAM" id="SSF54211">
    <property type="entry name" value="Ribosomal protein S5 domain 2-like"/>
    <property type="match status" value="1"/>
</dbReference>
<evidence type="ECO:0000256" key="11">
    <source>
        <dbReference type="SAM" id="MobiDB-lite"/>
    </source>
</evidence>
<keyword evidence="15" id="KW-1185">Reference proteome</keyword>
<dbReference type="CDD" id="cd00823">
    <property type="entry name" value="TopoIIB_Trans"/>
    <property type="match status" value="1"/>
</dbReference>
<protein>
    <recommendedName>
        <fullName evidence="10">DNA topoisomerase 6 subunit B</fullName>
        <ecNumber evidence="10">5.6.2.2</ecNumber>
    </recommendedName>
</protein>
<feature type="binding site" evidence="10">
    <location>
        <begin position="182"/>
        <end position="183"/>
    </location>
    <ligand>
        <name>ATP</name>
        <dbReference type="ChEBI" id="CHEBI:30616"/>
    </ligand>
</feature>
<evidence type="ECO:0000259" key="13">
    <source>
        <dbReference type="Pfam" id="PF09239"/>
    </source>
</evidence>
<dbReference type="GO" id="GO:0003700">
    <property type="term" value="F:DNA-binding transcription factor activity"/>
    <property type="evidence" value="ECO:0007669"/>
    <property type="project" value="InterPro"/>
</dbReference>
<keyword evidence="5 10" id="KW-0067">ATP-binding</keyword>
<dbReference type="GO" id="GO:0005524">
    <property type="term" value="F:ATP binding"/>
    <property type="evidence" value="ECO:0007669"/>
    <property type="project" value="UniProtKB-UniRule"/>
</dbReference>
<dbReference type="PANTHER" id="PTHR48444:SF1">
    <property type="entry name" value="DNA TOPOISOMERASE 6 SUBUNIT B"/>
    <property type="match status" value="1"/>
</dbReference>
<dbReference type="Gene3D" id="3.30.565.10">
    <property type="entry name" value="Histidine kinase-like ATPase, C-terminal domain"/>
    <property type="match status" value="1"/>
</dbReference>
<keyword evidence="9 10" id="KW-0539">Nucleus</keyword>
<dbReference type="GO" id="GO:0006265">
    <property type="term" value="P:DNA topological change"/>
    <property type="evidence" value="ECO:0007669"/>
    <property type="project" value="UniProtKB-UniRule"/>
</dbReference>
<comment type="function">
    <text evidence="10">Component of the DNA topoisomerase VI involved in chromatin organization and progression of endoreduplication cycles. Relaxes both positive and negative superturns and exhibits a strong decatenase activity. The B subunit binds ATP.</text>
</comment>
<keyword evidence="8 10" id="KW-0413">Isomerase</keyword>
<dbReference type="InterPro" id="IPR015320">
    <property type="entry name" value="TopoVI_B_transducer"/>
</dbReference>
<dbReference type="SUPFAM" id="SSF116768">
    <property type="entry name" value="DNA-binding domain of EIN3-like"/>
    <property type="match status" value="1"/>
</dbReference>
<dbReference type="PANTHER" id="PTHR48444">
    <property type="entry name" value="DNA TOPOISOMERASE 6 SUBUNIT B"/>
    <property type="match status" value="1"/>
</dbReference>
<dbReference type="Gene3D" id="1.10.8.50">
    <property type="match status" value="1"/>
</dbReference>
<dbReference type="InterPro" id="IPR014721">
    <property type="entry name" value="Ribsml_uS5_D2-typ_fold_subgr"/>
</dbReference>
<dbReference type="GO" id="GO:0042802">
    <property type="term" value="F:identical protein binding"/>
    <property type="evidence" value="ECO:0007669"/>
    <property type="project" value="UniProtKB-ARBA"/>
</dbReference>
<dbReference type="FunFam" id="1.10.3180.10:FF:000001">
    <property type="entry name" value="Ethylene insensitive 3-like 1"/>
    <property type="match status" value="1"/>
</dbReference>
<keyword evidence="7 10" id="KW-0238">DNA-binding</keyword>
<feature type="region of interest" description="Disordered" evidence="11">
    <location>
        <begin position="1"/>
        <end position="32"/>
    </location>
</feature>
<dbReference type="SUPFAM" id="SSF55874">
    <property type="entry name" value="ATPase domain of HSP90 chaperone/DNA topoisomerase II/histidine kinase"/>
    <property type="match status" value="1"/>
</dbReference>
<feature type="domain" description="DNA topoisomerase VI subunit B transducer" evidence="13">
    <location>
        <begin position="399"/>
        <end position="558"/>
    </location>
</feature>
<comment type="subcellular location">
    <subcellularLocation>
        <location evidence="1 10">Nucleus</location>
    </subcellularLocation>
</comment>
<evidence type="ECO:0000256" key="3">
    <source>
        <dbReference type="ARBA" id="ARBA00022741"/>
    </source>
</evidence>
<dbReference type="FunFam" id="3.30.565.10:FF:000053">
    <property type="entry name" value="DNA topoisomerase 6 subunit B"/>
    <property type="match status" value="1"/>
</dbReference>
<feature type="compositionally biased region" description="Polar residues" evidence="11">
    <location>
        <begin position="1"/>
        <end position="18"/>
    </location>
</feature>
<proteinExistence type="inferred from homology"/>
<organism evidence="14 15">
    <name type="scientific">Microthlaspi erraticum</name>
    <dbReference type="NCBI Taxonomy" id="1685480"/>
    <lineage>
        <taxon>Eukaryota</taxon>
        <taxon>Viridiplantae</taxon>
        <taxon>Streptophyta</taxon>
        <taxon>Embryophyta</taxon>
        <taxon>Tracheophyta</taxon>
        <taxon>Spermatophyta</taxon>
        <taxon>Magnoliopsida</taxon>
        <taxon>eudicotyledons</taxon>
        <taxon>Gunneridae</taxon>
        <taxon>Pentapetalae</taxon>
        <taxon>rosids</taxon>
        <taxon>malvids</taxon>
        <taxon>Brassicales</taxon>
        <taxon>Brassicaceae</taxon>
        <taxon>Coluteocarpeae</taxon>
        <taxon>Microthlaspi</taxon>
    </lineage>
</organism>
<dbReference type="HAMAP" id="MF_00322">
    <property type="entry name" value="Top6B"/>
    <property type="match status" value="1"/>
</dbReference>
<dbReference type="InterPro" id="IPR047091">
    <property type="entry name" value="EIN3-like_DNA-bd"/>
</dbReference>
<feature type="binding site" evidence="10">
    <location>
        <position position="61"/>
    </location>
    <ligand>
        <name>ATP</name>
        <dbReference type="ChEBI" id="CHEBI:30616"/>
    </ligand>
</feature>
<evidence type="ECO:0000256" key="9">
    <source>
        <dbReference type="ARBA" id="ARBA00023242"/>
    </source>
</evidence>
<dbReference type="InterPro" id="IPR020568">
    <property type="entry name" value="Ribosomal_Su5_D2-typ_SF"/>
</dbReference>
<dbReference type="GO" id="GO:0003918">
    <property type="term" value="F:DNA topoisomerase type II (double strand cut, ATP-hydrolyzing) activity"/>
    <property type="evidence" value="ECO:0007669"/>
    <property type="project" value="UniProtKB-UniRule"/>
</dbReference>
<evidence type="ECO:0000313" key="14">
    <source>
        <dbReference type="EMBL" id="CAA7013236.1"/>
    </source>
</evidence>
<dbReference type="EMBL" id="CACVBM020000033">
    <property type="protein sequence ID" value="CAA7013236.1"/>
    <property type="molecule type" value="Genomic_DNA"/>
</dbReference>
<feature type="binding site" evidence="10">
    <location>
        <position position="517"/>
    </location>
    <ligand>
        <name>ATP</name>
        <dbReference type="ChEBI" id="CHEBI:30616"/>
    </ligand>
</feature>
<evidence type="ECO:0000256" key="2">
    <source>
        <dbReference type="ARBA" id="ARBA00009416"/>
    </source>
</evidence>
<dbReference type="Gene3D" id="1.10.3180.10">
    <property type="entry name" value="DNA-binding domain of EIN3-like"/>
    <property type="match status" value="2"/>
</dbReference>
<comment type="subunit">
    <text evidence="10">Homodimer. Heterotetramer of two TOP6A and two TOP6B subunits.</text>
</comment>
<comment type="catalytic activity">
    <reaction evidence="10">
        <text>ATP-dependent breakage, passage and rejoining of double-stranded DNA.</text>
        <dbReference type="EC" id="5.6.2.2"/>
    </reaction>
</comment>
<feature type="region of interest" description="Disordered" evidence="11">
    <location>
        <begin position="732"/>
        <end position="757"/>
    </location>
</feature>
<dbReference type="EC" id="5.6.2.2" evidence="10"/>
<feature type="domain" description="Ethylene insensitive 3-like DNA-binding" evidence="12">
    <location>
        <begin position="714"/>
        <end position="961"/>
    </location>
</feature>
<keyword evidence="6 10" id="KW-0799">Topoisomerase</keyword>
<dbReference type="FunFam" id="1.10.3180.10:FF:000002">
    <property type="entry name" value="Ethylene insensitive 3-like 1"/>
    <property type="match status" value="1"/>
</dbReference>
<dbReference type="InterPro" id="IPR036890">
    <property type="entry name" value="HATPase_C_sf"/>
</dbReference>
<comment type="similarity">
    <text evidence="2">Belongs to the EIN3 family.</text>
</comment>
<comment type="caution">
    <text evidence="14">The sequence shown here is derived from an EMBL/GenBank/DDBJ whole genome shotgun (WGS) entry which is preliminary data.</text>
</comment>
<dbReference type="GO" id="GO:0009873">
    <property type="term" value="P:ethylene-activated signaling pathway"/>
    <property type="evidence" value="ECO:0007669"/>
    <property type="project" value="UniProtKB-KW"/>
</dbReference>
<dbReference type="NCBIfam" id="NF003218">
    <property type="entry name" value="PRK04184.1"/>
    <property type="match status" value="1"/>
</dbReference>
<dbReference type="Gene3D" id="3.30.230.10">
    <property type="match status" value="1"/>
</dbReference>
<dbReference type="FunFam" id="3.30.230.10:FF:000050">
    <property type="entry name" value="DNA topoisomerase 6 subunit B"/>
    <property type="match status" value="1"/>
</dbReference>
<evidence type="ECO:0000256" key="8">
    <source>
        <dbReference type="ARBA" id="ARBA00023235"/>
    </source>
</evidence>
<keyword evidence="4" id="KW-0936">Ethylene signaling pathway</keyword>
<evidence type="ECO:0000256" key="1">
    <source>
        <dbReference type="ARBA" id="ARBA00004123"/>
    </source>
</evidence>
<evidence type="ECO:0000256" key="10">
    <source>
        <dbReference type="HAMAP-Rule" id="MF_03165"/>
    </source>
</evidence>
<comment type="similarity">
    <text evidence="10">Belongs to the TOP6B family.</text>
</comment>
<dbReference type="CDD" id="cd16933">
    <property type="entry name" value="HATPase_TopVIB-like"/>
    <property type="match status" value="1"/>
</dbReference>
<dbReference type="OrthoDB" id="1562195at2759"/>
<evidence type="ECO:0000256" key="5">
    <source>
        <dbReference type="ARBA" id="ARBA00022840"/>
    </source>
</evidence>
<dbReference type="Pfam" id="PF13589">
    <property type="entry name" value="HATPase_c_3"/>
    <property type="match status" value="1"/>
</dbReference>
<dbReference type="GO" id="GO:0005634">
    <property type="term" value="C:nucleus"/>
    <property type="evidence" value="ECO:0007669"/>
    <property type="project" value="UniProtKB-SubCell"/>
</dbReference>
<feature type="binding site" evidence="10">
    <location>
        <position position="161"/>
    </location>
    <ligand>
        <name>ATP</name>
        <dbReference type="ChEBI" id="CHEBI:30616"/>
    </ligand>
</feature>
<evidence type="ECO:0000259" key="12">
    <source>
        <dbReference type="Pfam" id="PF04873"/>
    </source>
</evidence>
<dbReference type="Proteomes" id="UP000467841">
    <property type="component" value="Unassembled WGS sequence"/>
</dbReference>
<feature type="binding site" evidence="10">
    <location>
        <begin position="191"/>
        <end position="198"/>
    </location>
    <ligand>
        <name>ATP</name>
        <dbReference type="ChEBI" id="CHEBI:30616"/>
    </ligand>
</feature>
<keyword evidence="3 10" id="KW-0547">Nucleotide-binding</keyword>
<evidence type="ECO:0000256" key="4">
    <source>
        <dbReference type="ARBA" id="ARBA00022745"/>
    </source>
</evidence>
<evidence type="ECO:0000313" key="15">
    <source>
        <dbReference type="Proteomes" id="UP000467841"/>
    </source>
</evidence>
<dbReference type="GO" id="GO:0009330">
    <property type="term" value="C:DNA topoisomerase type II (double strand cut, ATP-hydrolyzing) complex"/>
    <property type="evidence" value="ECO:0007669"/>
    <property type="project" value="UniProtKB-UniRule"/>
</dbReference>
<dbReference type="GO" id="GO:0000976">
    <property type="term" value="F:transcription cis-regulatory region binding"/>
    <property type="evidence" value="ECO:0007669"/>
    <property type="project" value="UniProtKB-ARBA"/>
</dbReference>
<dbReference type="Pfam" id="PF09239">
    <property type="entry name" value="Topo-VIb_trans"/>
    <property type="match status" value="1"/>
</dbReference>
<dbReference type="Pfam" id="PF04873">
    <property type="entry name" value="EIN3_DNA-bd"/>
    <property type="match status" value="1"/>
</dbReference>